<dbReference type="EMBL" id="CP133615">
    <property type="protein sequence ID" value="WMV24749.1"/>
    <property type="molecule type" value="Genomic_DNA"/>
</dbReference>
<reference evidence="1" key="1">
    <citation type="submission" date="2023-08" db="EMBL/GenBank/DDBJ databases">
        <title>A de novo genome assembly of Solanum verrucosum Schlechtendal, a Mexican diploid species geographically isolated from the other diploid A-genome species in potato relatives.</title>
        <authorList>
            <person name="Hosaka K."/>
        </authorList>
    </citation>
    <scope>NUCLEOTIDE SEQUENCE</scope>
    <source>
        <tissue evidence="1">Young leaves</tissue>
    </source>
</reference>
<protein>
    <submittedName>
        <fullName evidence="1">Uncharacterized protein</fullName>
    </submittedName>
</protein>
<gene>
    <name evidence="1" type="ORF">MTR67_018134</name>
</gene>
<sequence length="28" mass="3283">MILIELPKYLSPFKHILSMTNPHTTRNS</sequence>
<dbReference type="Proteomes" id="UP001234989">
    <property type="component" value="Chromosome 4"/>
</dbReference>
<dbReference type="AlphaFoldDB" id="A0AAF0QJ66"/>
<name>A0AAF0QJ66_SOLVR</name>
<evidence type="ECO:0000313" key="2">
    <source>
        <dbReference type="Proteomes" id="UP001234989"/>
    </source>
</evidence>
<keyword evidence="2" id="KW-1185">Reference proteome</keyword>
<evidence type="ECO:0000313" key="1">
    <source>
        <dbReference type="EMBL" id="WMV24749.1"/>
    </source>
</evidence>
<accession>A0AAF0QJ66</accession>
<organism evidence="1 2">
    <name type="scientific">Solanum verrucosum</name>
    <dbReference type="NCBI Taxonomy" id="315347"/>
    <lineage>
        <taxon>Eukaryota</taxon>
        <taxon>Viridiplantae</taxon>
        <taxon>Streptophyta</taxon>
        <taxon>Embryophyta</taxon>
        <taxon>Tracheophyta</taxon>
        <taxon>Spermatophyta</taxon>
        <taxon>Magnoliopsida</taxon>
        <taxon>eudicotyledons</taxon>
        <taxon>Gunneridae</taxon>
        <taxon>Pentapetalae</taxon>
        <taxon>asterids</taxon>
        <taxon>lamiids</taxon>
        <taxon>Solanales</taxon>
        <taxon>Solanaceae</taxon>
        <taxon>Solanoideae</taxon>
        <taxon>Solaneae</taxon>
        <taxon>Solanum</taxon>
    </lineage>
</organism>
<proteinExistence type="predicted"/>